<reference evidence="2" key="1">
    <citation type="submission" date="2015-01" db="EMBL/GenBank/DDBJ databases">
        <authorList>
            <person name="Manzoor Shahid"/>
            <person name="Zubair Saima"/>
        </authorList>
    </citation>
    <scope>NUCLEOTIDE SEQUENCE [LARGE SCALE GENOMIC DNA]</scope>
    <source>
        <strain evidence="2">V1</strain>
    </source>
</reference>
<dbReference type="Proteomes" id="UP000042527">
    <property type="component" value="Unassembled WGS sequence"/>
</dbReference>
<dbReference type="EMBL" id="CDNC01000001">
    <property type="protein sequence ID" value="CEM60551.1"/>
    <property type="molecule type" value="Genomic_DNA"/>
</dbReference>
<keyword evidence="2" id="KW-1185">Reference proteome</keyword>
<proteinExistence type="predicted"/>
<protein>
    <submittedName>
        <fullName evidence="1">Uncharacterized protein</fullName>
    </submittedName>
</protein>
<dbReference type="AlphaFoldDB" id="A0A0B7GV79"/>
<dbReference type="OrthoDB" id="9976666at2"/>
<evidence type="ECO:0000313" key="1">
    <source>
        <dbReference type="EMBL" id="CEM60551.1"/>
    </source>
</evidence>
<sequence length="184" mass="21835">MLQRIKEYFQEKKIIKDAIKKTKNREGISLAEDLAIDTCEWVDLYWNGKNRKFFIHEIDFQELLMCGRFPNVIYHFSKRLFKKLQADDEDLKIPEGDIKRMQEEEAEFKIELARRSMVQPLFQEVYDAILKMRSMNESDVADVIPPDFINDLFLWYLKTLDENIINSSETLISSALVEMQNNGK</sequence>
<organism evidence="1 2">
    <name type="scientific">Treponema phagedenis</name>
    <dbReference type="NCBI Taxonomy" id="162"/>
    <lineage>
        <taxon>Bacteria</taxon>
        <taxon>Pseudomonadati</taxon>
        <taxon>Spirochaetota</taxon>
        <taxon>Spirochaetia</taxon>
        <taxon>Spirochaetales</taxon>
        <taxon>Treponemataceae</taxon>
        <taxon>Treponema</taxon>
    </lineage>
</organism>
<evidence type="ECO:0000313" key="2">
    <source>
        <dbReference type="Proteomes" id="UP000042527"/>
    </source>
</evidence>
<name>A0A0B7GV79_TREPH</name>
<dbReference type="RefSeq" id="WP_044634258.1">
    <property type="nucleotide sequence ID" value="NZ_CDNC01000001.1"/>
</dbReference>
<accession>A0A0B7GV79</accession>
<gene>
    <name evidence="1" type="ORF">TPHV1_10219</name>
</gene>